<proteinExistence type="predicted"/>
<evidence type="ECO:0000313" key="1">
    <source>
        <dbReference type="EMBL" id="MPM84087.1"/>
    </source>
</evidence>
<organism evidence="1">
    <name type="scientific">bioreactor metagenome</name>
    <dbReference type="NCBI Taxonomy" id="1076179"/>
    <lineage>
        <taxon>unclassified sequences</taxon>
        <taxon>metagenomes</taxon>
        <taxon>ecological metagenomes</taxon>
    </lineage>
</organism>
<dbReference type="EMBL" id="VSSQ01032726">
    <property type="protein sequence ID" value="MPM84087.1"/>
    <property type="molecule type" value="Genomic_DNA"/>
</dbReference>
<comment type="caution">
    <text evidence="1">The sequence shown here is derived from an EMBL/GenBank/DDBJ whole genome shotgun (WGS) entry which is preliminary data.</text>
</comment>
<dbReference type="AlphaFoldDB" id="A0A645D4H8"/>
<dbReference type="GO" id="GO:0003824">
    <property type="term" value="F:catalytic activity"/>
    <property type="evidence" value="ECO:0007669"/>
    <property type="project" value="InterPro"/>
</dbReference>
<dbReference type="SUPFAM" id="SSF53167">
    <property type="entry name" value="Purine and uridine phosphorylases"/>
    <property type="match status" value="1"/>
</dbReference>
<protein>
    <submittedName>
        <fullName evidence="1">Uncharacterized protein</fullName>
    </submittedName>
</protein>
<gene>
    <name evidence="1" type="ORF">SDC9_131158</name>
</gene>
<reference evidence="1" key="1">
    <citation type="submission" date="2019-08" db="EMBL/GenBank/DDBJ databases">
        <authorList>
            <person name="Kucharzyk K."/>
            <person name="Murdoch R.W."/>
            <person name="Higgins S."/>
            <person name="Loffler F."/>
        </authorList>
    </citation>
    <scope>NUCLEOTIDE SEQUENCE</scope>
</reference>
<name>A0A645D4H8_9ZZZZ</name>
<dbReference type="InterPro" id="IPR035994">
    <property type="entry name" value="Nucleoside_phosphorylase_sf"/>
</dbReference>
<dbReference type="GO" id="GO:0009116">
    <property type="term" value="P:nucleoside metabolic process"/>
    <property type="evidence" value="ECO:0007669"/>
    <property type="project" value="InterPro"/>
</dbReference>
<accession>A0A645D4H8</accession>
<sequence>MECAALAAVALFRGVDFAQLLYSGDSLAGPLWDNRGWMEQKELREQVFFLAAGALAAWPLVRLASHILPDMTSFSLAKVTDSTAVLQDLGLV</sequence>